<accession>A0A6A6AKK3</accession>
<feature type="chain" id="PRO_5025536361" evidence="1">
    <location>
        <begin position="16"/>
        <end position="183"/>
    </location>
</feature>
<proteinExistence type="predicted"/>
<dbReference type="EMBL" id="ML977502">
    <property type="protein sequence ID" value="KAF2131763.1"/>
    <property type="molecule type" value="Genomic_DNA"/>
</dbReference>
<dbReference type="GeneID" id="54413245"/>
<evidence type="ECO:0000256" key="1">
    <source>
        <dbReference type="SAM" id="SignalP"/>
    </source>
</evidence>
<sequence length="183" mass="19610">MKFLVLSTIIGAATATNLLLWKQANACSGSGAVCVNAGQRVCCYQPGQLWGSAQAVGGGAGDVAGPWTKQGDSYCGIQIRPTRPIPICFVTNLEQSLGGITWEHQARRSMERSAPLTPVEADEMYSDGVHMYVITKGKMARMRSSKPTGENELLEFFKTHADMVINQETGVPVSKVDASNASE</sequence>
<feature type="signal peptide" evidence="1">
    <location>
        <begin position="1"/>
        <end position="15"/>
    </location>
</feature>
<dbReference type="OrthoDB" id="5424936at2759"/>
<dbReference type="AlphaFoldDB" id="A0A6A6AKK3"/>
<keyword evidence="3" id="KW-1185">Reference proteome</keyword>
<gene>
    <name evidence="2" type="ORF">P153DRAFT_429989</name>
</gene>
<name>A0A6A6AKK3_9PLEO</name>
<evidence type="ECO:0000313" key="3">
    <source>
        <dbReference type="Proteomes" id="UP000799771"/>
    </source>
</evidence>
<reference evidence="2" key="1">
    <citation type="journal article" date="2020" name="Stud. Mycol.">
        <title>101 Dothideomycetes genomes: a test case for predicting lifestyles and emergence of pathogens.</title>
        <authorList>
            <person name="Haridas S."/>
            <person name="Albert R."/>
            <person name="Binder M."/>
            <person name="Bloem J."/>
            <person name="Labutti K."/>
            <person name="Salamov A."/>
            <person name="Andreopoulos B."/>
            <person name="Baker S."/>
            <person name="Barry K."/>
            <person name="Bills G."/>
            <person name="Bluhm B."/>
            <person name="Cannon C."/>
            <person name="Castanera R."/>
            <person name="Culley D."/>
            <person name="Daum C."/>
            <person name="Ezra D."/>
            <person name="Gonzalez J."/>
            <person name="Henrissat B."/>
            <person name="Kuo A."/>
            <person name="Liang C."/>
            <person name="Lipzen A."/>
            <person name="Lutzoni F."/>
            <person name="Magnuson J."/>
            <person name="Mondo S."/>
            <person name="Nolan M."/>
            <person name="Ohm R."/>
            <person name="Pangilinan J."/>
            <person name="Park H.-J."/>
            <person name="Ramirez L."/>
            <person name="Alfaro M."/>
            <person name="Sun H."/>
            <person name="Tritt A."/>
            <person name="Yoshinaga Y."/>
            <person name="Zwiers L.-H."/>
            <person name="Turgeon B."/>
            <person name="Goodwin S."/>
            <person name="Spatafora J."/>
            <person name="Crous P."/>
            <person name="Grigoriev I."/>
        </authorList>
    </citation>
    <scope>NUCLEOTIDE SEQUENCE</scope>
    <source>
        <strain evidence="2">CBS 119687</strain>
    </source>
</reference>
<dbReference type="Proteomes" id="UP000799771">
    <property type="component" value="Unassembled WGS sequence"/>
</dbReference>
<evidence type="ECO:0000313" key="2">
    <source>
        <dbReference type="EMBL" id="KAF2131763.1"/>
    </source>
</evidence>
<organism evidence="2 3">
    <name type="scientific">Dothidotthia symphoricarpi CBS 119687</name>
    <dbReference type="NCBI Taxonomy" id="1392245"/>
    <lineage>
        <taxon>Eukaryota</taxon>
        <taxon>Fungi</taxon>
        <taxon>Dikarya</taxon>
        <taxon>Ascomycota</taxon>
        <taxon>Pezizomycotina</taxon>
        <taxon>Dothideomycetes</taxon>
        <taxon>Pleosporomycetidae</taxon>
        <taxon>Pleosporales</taxon>
        <taxon>Dothidotthiaceae</taxon>
        <taxon>Dothidotthia</taxon>
    </lineage>
</organism>
<protein>
    <submittedName>
        <fullName evidence="2">Uncharacterized protein</fullName>
    </submittedName>
</protein>
<keyword evidence="1" id="KW-0732">Signal</keyword>
<dbReference type="RefSeq" id="XP_033526150.1">
    <property type="nucleotide sequence ID" value="XM_033672813.1"/>
</dbReference>